<accession>A0A345AUR8</accession>
<evidence type="ECO:0000313" key="1">
    <source>
        <dbReference type="EMBL" id="AXF40651.1"/>
    </source>
</evidence>
<evidence type="ECO:0000313" key="2">
    <source>
        <dbReference type="Proteomes" id="UP000255697"/>
    </source>
</evidence>
<gene>
    <name evidence="1" type="ORF">Ac3_082</name>
</gene>
<keyword evidence="2" id="KW-1185">Reference proteome</keyword>
<organism evidence="1 2">
    <name type="scientific">Acinetobacter phage vB_ApiM_fHyAci03</name>
    <dbReference type="NCBI Taxonomy" id="2269366"/>
    <lineage>
        <taxon>Viruses</taxon>
        <taxon>Duplodnaviria</taxon>
        <taxon>Heunggongvirae</taxon>
        <taxon>Uroviricota</taxon>
        <taxon>Caudoviricetes</taxon>
        <taxon>Pantevenvirales</taxon>
        <taxon>Straboviridae</taxon>
        <taxon>Twarogvirinae</taxon>
        <taxon>Lazarusvirus</taxon>
        <taxon>Lazarusvirus fhyacithree</taxon>
    </lineage>
</organism>
<dbReference type="EMBL" id="MH460829">
    <property type="protein sequence ID" value="AXF40651.1"/>
    <property type="molecule type" value="Genomic_DNA"/>
</dbReference>
<dbReference type="Proteomes" id="UP000255697">
    <property type="component" value="Segment"/>
</dbReference>
<reference evidence="2" key="1">
    <citation type="submission" date="2018-06" db="EMBL/GenBank/DDBJ databases">
        <title>Whole genome analysis of phage vB_ApiM_fHyAci03 infecting Acinetobacter pittii.</title>
        <authorList>
            <person name="Kiljunen S."/>
            <person name="Wicklund A."/>
            <person name="Skurnik M."/>
        </authorList>
    </citation>
    <scope>NUCLEOTIDE SEQUENCE [LARGE SCALE GENOMIC DNA]</scope>
</reference>
<name>A0A345AUR8_9CAUD</name>
<sequence length="107" mass="12575">MINFKKLLSETPRFINHAEAEAIVTEAEHILKDRIISSPDNEMWTHVYFNGEKSAGAIKELFEYIDTNFVRMNKTQLSVRFTKEFEQGRHYEPAKIHFSISRSILKD</sequence>
<protein>
    <submittedName>
        <fullName evidence="1">Uncharacterized protein</fullName>
    </submittedName>
</protein>
<proteinExistence type="predicted"/>